<dbReference type="KEGG" id="slk:SLUN_01290"/>
<dbReference type="SUPFAM" id="SSF47598">
    <property type="entry name" value="Ribbon-helix-helix"/>
    <property type="match status" value="1"/>
</dbReference>
<dbReference type="InterPro" id="IPR010985">
    <property type="entry name" value="Ribbon_hlx_hlx"/>
</dbReference>
<dbReference type="AlphaFoldDB" id="A0A2R4SW57"/>
<proteinExistence type="predicted"/>
<dbReference type="EMBL" id="CP026304">
    <property type="protein sequence ID" value="AVZ71084.1"/>
    <property type="molecule type" value="Genomic_DNA"/>
</dbReference>
<organism evidence="1 2">
    <name type="scientific">Streptomyces lunaelactis</name>
    <dbReference type="NCBI Taxonomy" id="1535768"/>
    <lineage>
        <taxon>Bacteria</taxon>
        <taxon>Bacillati</taxon>
        <taxon>Actinomycetota</taxon>
        <taxon>Actinomycetes</taxon>
        <taxon>Kitasatosporales</taxon>
        <taxon>Streptomycetaceae</taxon>
        <taxon>Streptomyces</taxon>
    </lineage>
</organism>
<dbReference type="GeneID" id="55653923"/>
<dbReference type="RefSeq" id="WP_108146780.1">
    <property type="nucleotide sequence ID" value="NZ_CP026304.1"/>
</dbReference>
<dbReference type="GO" id="GO:0006355">
    <property type="term" value="P:regulation of DNA-templated transcription"/>
    <property type="evidence" value="ECO:0007669"/>
    <property type="project" value="InterPro"/>
</dbReference>
<sequence length="74" mass="8338">METEKKQLNVRVGARTHELLTARAKRRGVTIQAYVSGIVESEVDPQRDAFVSGLVDDMTDLLVEFEETFEAGKR</sequence>
<name>A0A2R4SW57_9ACTN</name>
<gene>
    <name evidence="1" type="ORF">SLUN_01290</name>
</gene>
<evidence type="ECO:0000313" key="2">
    <source>
        <dbReference type="Proteomes" id="UP000244201"/>
    </source>
</evidence>
<protein>
    <recommendedName>
        <fullName evidence="3">Toxin-antitoxin system HicB family antitoxin</fullName>
    </recommendedName>
</protein>
<reference evidence="1 2" key="1">
    <citation type="submission" date="2018-01" db="EMBL/GenBank/DDBJ databases">
        <title>Complete genome sequence of Streptomyces lunaelactis MM109T, a Ferroverdin A producer isolated from cave moonmilk deposits.</title>
        <authorList>
            <person name="Naome A."/>
            <person name="Martinet L."/>
            <person name="Maciejewska M."/>
            <person name="Anderssen S."/>
            <person name="Adam D."/>
            <person name="Tenconi E."/>
            <person name="Deflandre B."/>
            <person name="Arguelles-Arias A."/>
            <person name="Calusinska M."/>
            <person name="Copieters W."/>
            <person name="Karim L."/>
            <person name="Hanikenne M."/>
            <person name="Baurain D."/>
            <person name="van Wezel G."/>
            <person name="Smargiasso N."/>
            <person name="de Pauw E."/>
            <person name="Delfosse P."/>
            <person name="Rigali S."/>
        </authorList>
    </citation>
    <scope>NUCLEOTIDE SEQUENCE [LARGE SCALE GENOMIC DNA]</scope>
    <source>
        <strain evidence="1 2">MM109</strain>
    </source>
</reference>
<evidence type="ECO:0000313" key="1">
    <source>
        <dbReference type="EMBL" id="AVZ71084.1"/>
    </source>
</evidence>
<keyword evidence="2" id="KW-1185">Reference proteome</keyword>
<evidence type="ECO:0008006" key="3">
    <source>
        <dbReference type="Google" id="ProtNLM"/>
    </source>
</evidence>
<dbReference type="OrthoDB" id="4261389at2"/>
<accession>A0A2R4SW57</accession>
<dbReference type="Proteomes" id="UP000244201">
    <property type="component" value="Chromosome"/>
</dbReference>